<comment type="caution">
    <text evidence="2">The sequence shown here is derived from an EMBL/GenBank/DDBJ whole genome shotgun (WGS) entry which is preliminary data.</text>
</comment>
<keyword evidence="1" id="KW-0472">Membrane</keyword>
<reference evidence="2" key="1">
    <citation type="submission" date="2021-01" db="EMBL/GenBank/DDBJ databases">
        <authorList>
            <consortium name="Genoscope - CEA"/>
            <person name="William W."/>
        </authorList>
    </citation>
    <scope>NUCLEOTIDE SEQUENCE</scope>
</reference>
<dbReference type="EMBL" id="CAJJDN010000157">
    <property type="protein sequence ID" value="CAD8125194.1"/>
    <property type="molecule type" value="Genomic_DNA"/>
</dbReference>
<dbReference type="AlphaFoldDB" id="A0A8S1RCZ1"/>
<gene>
    <name evidence="2" type="ORF">PSON_ATCC_30995.1.T1570029</name>
</gene>
<feature type="transmembrane region" description="Helical" evidence="1">
    <location>
        <begin position="139"/>
        <end position="159"/>
    </location>
</feature>
<name>A0A8S1RCZ1_9CILI</name>
<evidence type="ECO:0000256" key="1">
    <source>
        <dbReference type="SAM" id="Phobius"/>
    </source>
</evidence>
<organism evidence="2 3">
    <name type="scientific">Paramecium sonneborni</name>
    <dbReference type="NCBI Taxonomy" id="65129"/>
    <lineage>
        <taxon>Eukaryota</taxon>
        <taxon>Sar</taxon>
        <taxon>Alveolata</taxon>
        <taxon>Ciliophora</taxon>
        <taxon>Intramacronucleata</taxon>
        <taxon>Oligohymenophorea</taxon>
        <taxon>Peniculida</taxon>
        <taxon>Parameciidae</taxon>
        <taxon>Paramecium</taxon>
    </lineage>
</organism>
<sequence length="213" mass="25179">MSKRRKQCRICNKEHQSNLKGFLSYPKHLLLGKLPNYYQRLTQKLNEKQTQRVSISDNHICYIIDEDICDICWKFMYQGFQCDKCNTYNYDCKPDKKKCCLCMASYCQKCERRVGLFSQKGLCTICQLNNTNNLNSIRYLFSLFLIMIFPCLAFKHLFAKLIETFDKIQYTNYQKMMGFSSFILVFPLIYCICLIGLSILLIGKLIQKMIMLV</sequence>
<dbReference type="Proteomes" id="UP000692954">
    <property type="component" value="Unassembled WGS sequence"/>
</dbReference>
<proteinExistence type="predicted"/>
<keyword evidence="3" id="KW-1185">Reference proteome</keyword>
<evidence type="ECO:0000313" key="2">
    <source>
        <dbReference type="EMBL" id="CAD8125194.1"/>
    </source>
</evidence>
<feature type="transmembrane region" description="Helical" evidence="1">
    <location>
        <begin position="179"/>
        <end position="202"/>
    </location>
</feature>
<protein>
    <submittedName>
        <fullName evidence="2">Uncharacterized protein</fullName>
    </submittedName>
</protein>
<keyword evidence="1" id="KW-1133">Transmembrane helix</keyword>
<keyword evidence="1" id="KW-0812">Transmembrane</keyword>
<evidence type="ECO:0000313" key="3">
    <source>
        <dbReference type="Proteomes" id="UP000692954"/>
    </source>
</evidence>
<accession>A0A8S1RCZ1</accession>
<dbReference type="OrthoDB" id="299992at2759"/>